<dbReference type="EMBL" id="PEYM01000133">
    <property type="protein sequence ID" value="PIS28425.1"/>
    <property type="molecule type" value="Genomic_DNA"/>
</dbReference>
<sequence>MAEQIVGQQLLSLGETALSQLYYWYRDVPGSTAEIDFLLAGKNGLIPIEVKAGKTGKLRSLREFILASKGTRAMRVYSGPLRQEKVSIGQISFDLLSLPFYLLPRIKSFAD</sequence>
<evidence type="ECO:0000313" key="2">
    <source>
        <dbReference type="EMBL" id="PIS28425.1"/>
    </source>
</evidence>
<comment type="caution">
    <text evidence="2">The sequence shown here is derived from an EMBL/GenBank/DDBJ whole genome shotgun (WGS) entry which is preliminary data.</text>
</comment>
<dbReference type="InterPro" id="IPR025420">
    <property type="entry name" value="DUF4143"/>
</dbReference>
<evidence type="ECO:0000259" key="1">
    <source>
        <dbReference type="Pfam" id="PF13635"/>
    </source>
</evidence>
<dbReference type="Pfam" id="PF13635">
    <property type="entry name" value="DUF4143"/>
    <property type="match status" value="1"/>
</dbReference>
<dbReference type="AlphaFoldDB" id="A0A2H0XUI5"/>
<accession>A0A2H0XUI5</accession>
<evidence type="ECO:0000313" key="3">
    <source>
        <dbReference type="Proteomes" id="UP000231343"/>
    </source>
</evidence>
<organism evidence="2 3">
    <name type="scientific">Candidatus Saganbacteria bacterium CG08_land_8_20_14_0_20_45_16</name>
    <dbReference type="NCBI Taxonomy" id="2014293"/>
    <lineage>
        <taxon>Bacteria</taxon>
        <taxon>Bacillati</taxon>
        <taxon>Saganbacteria</taxon>
    </lineage>
</organism>
<name>A0A2H0XUI5_UNCSA</name>
<proteinExistence type="predicted"/>
<protein>
    <recommendedName>
        <fullName evidence="1">DUF4143 domain-containing protein</fullName>
    </recommendedName>
</protein>
<dbReference type="Proteomes" id="UP000231343">
    <property type="component" value="Unassembled WGS sequence"/>
</dbReference>
<gene>
    <name evidence="2" type="ORF">COT42_08120</name>
</gene>
<feature type="domain" description="DUF4143" evidence="1">
    <location>
        <begin position="1"/>
        <end position="53"/>
    </location>
</feature>
<reference evidence="2 3" key="1">
    <citation type="submission" date="2017-09" db="EMBL/GenBank/DDBJ databases">
        <title>Depth-based differentiation of microbial function through sediment-hosted aquifers and enrichment of novel symbionts in the deep terrestrial subsurface.</title>
        <authorList>
            <person name="Probst A.J."/>
            <person name="Ladd B."/>
            <person name="Jarett J.K."/>
            <person name="Geller-Mcgrath D.E."/>
            <person name="Sieber C.M."/>
            <person name="Emerson J.B."/>
            <person name="Anantharaman K."/>
            <person name="Thomas B.C."/>
            <person name="Malmstrom R."/>
            <person name="Stieglmeier M."/>
            <person name="Klingl A."/>
            <person name="Woyke T."/>
            <person name="Ryan C.M."/>
            <person name="Banfield J.F."/>
        </authorList>
    </citation>
    <scope>NUCLEOTIDE SEQUENCE [LARGE SCALE GENOMIC DNA]</scope>
    <source>
        <strain evidence="2">CG08_land_8_20_14_0_20_45_16</strain>
    </source>
</reference>